<dbReference type="EMBL" id="LWBP01000191">
    <property type="protein sequence ID" value="OQP57569.1"/>
    <property type="molecule type" value="Genomic_DNA"/>
</dbReference>
<reference evidence="3" key="1">
    <citation type="submission" date="2016-04" db="EMBL/GenBank/DDBJ databases">
        <authorList>
            <person name="Chen L."/>
            <person name="Zhuang W."/>
            <person name="Wang G."/>
        </authorList>
    </citation>
    <scope>NUCLEOTIDE SEQUENCE [LARGE SCALE GENOMIC DNA]</scope>
    <source>
        <strain evidence="3">208</strain>
    </source>
</reference>
<feature type="signal peptide" evidence="1">
    <location>
        <begin position="1"/>
        <end position="22"/>
    </location>
</feature>
<dbReference type="OrthoDB" id="601690at2"/>
<sequence length="924" mass="99572">MRYFVPVIYMGLSLLISHVVLAQCPSVTPLSITGITTTESRCQASGTAEVQLSGGTAPFVYSIISGPVQFPGQSSNQFQSLPPGNYTARVVDNCNTTFTANFTIAGSYTVPQPFSILTPPRCPGASDGSITVNITNGRSPYTYALISPSPVIRPSQTSNQFTGLAGGSYTYEVTDSCGNFQTRTVTLPDGNDGAFLIDRGSLHYIDCDSFYLPYRIYAVNPSHIRAPYTMTLTLPDGTTKTHVITNTQYIDGYIIRDTFHFRYHHQHGALDNIPINAVNSCGASAISYGYMNVLDMWPNRYTSGTCNRNLRYAFDPASDNGPGSFFVYRCNTVQYSLYSPAGILLASQTNNSSFSGHPPGIGYKVVREDCCGKDSITFNWEERPLLNIYSVSINPADVCKEGAAGIDILINNLTLGDIIVASGPPSITFPDGTVHNYIYPDTMRNMPFGSTGVRINYFGAGTYTIYAVDTCGERDTATFTITPAQLRHSSFTANLIKGCINDNRIVFNAGSNGAQYDATININGQLFYTSSYPAIDSAVNIPAGTYSAMYAYRARIAPWSFLTGMSGYACDTIQYEIVVPPYAQPAFVMAPAVAVCGSNRFVALLPDSTTGVFPYRYRYNTGATTSPLQTGNVFSGLSAGLYNFLIADGCGNSFSNSVAIDTLALPAVSVTGAACLGSSTTLTLPANPYYTYNWQHPDGSTTAGNTLTMDPVTTTHLGNYQVSVTSNVNGCTDHSSGALQVNDCMVVLPLKLIYFTGDRLHNNIVLKWKTAEEANTSHFDVERSTDGVHFTTIQQVKASGTLTGNYSATDNQPLAGKLFYRLKMVDKDGKFTNSSIITINSDGNGFSVTPQLITNNCEIKLTYAAAEQPATIQIAGIDGRLWLTQAVAKGSVQTTIPTNGLATGSYLVIFINNGKRTAVRVVKL</sequence>
<dbReference type="Pfam" id="PF13573">
    <property type="entry name" value="SprB"/>
    <property type="match status" value="1"/>
</dbReference>
<keyword evidence="1" id="KW-0732">Signal</keyword>
<dbReference type="Gene3D" id="2.60.40.10">
    <property type="entry name" value="Immunoglobulins"/>
    <property type="match status" value="2"/>
</dbReference>
<dbReference type="AlphaFoldDB" id="A0A1V9FGR8"/>
<organism evidence="2 3">
    <name type="scientific">Niastella populi</name>
    <dbReference type="NCBI Taxonomy" id="550983"/>
    <lineage>
        <taxon>Bacteria</taxon>
        <taxon>Pseudomonadati</taxon>
        <taxon>Bacteroidota</taxon>
        <taxon>Chitinophagia</taxon>
        <taxon>Chitinophagales</taxon>
        <taxon>Chitinophagaceae</taxon>
        <taxon>Niastella</taxon>
    </lineage>
</organism>
<name>A0A1V9FGR8_9BACT</name>
<proteinExistence type="predicted"/>
<evidence type="ECO:0000256" key="1">
    <source>
        <dbReference type="SAM" id="SignalP"/>
    </source>
</evidence>
<accession>A0A1V9FGR8</accession>
<protein>
    <recommendedName>
        <fullName evidence="4">Ig-like domain-containing protein</fullName>
    </recommendedName>
</protein>
<dbReference type="RefSeq" id="WP_081167058.1">
    <property type="nucleotide sequence ID" value="NZ_LWBP01000191.1"/>
</dbReference>
<dbReference type="STRING" id="550983.A4R26_23880"/>
<dbReference type="Proteomes" id="UP000192276">
    <property type="component" value="Unassembled WGS sequence"/>
</dbReference>
<comment type="caution">
    <text evidence="2">The sequence shown here is derived from an EMBL/GenBank/DDBJ whole genome shotgun (WGS) entry which is preliminary data.</text>
</comment>
<evidence type="ECO:0008006" key="4">
    <source>
        <dbReference type="Google" id="ProtNLM"/>
    </source>
</evidence>
<keyword evidence="3" id="KW-1185">Reference proteome</keyword>
<evidence type="ECO:0000313" key="2">
    <source>
        <dbReference type="EMBL" id="OQP57569.1"/>
    </source>
</evidence>
<evidence type="ECO:0000313" key="3">
    <source>
        <dbReference type="Proteomes" id="UP000192276"/>
    </source>
</evidence>
<dbReference type="InterPro" id="IPR013783">
    <property type="entry name" value="Ig-like_fold"/>
</dbReference>
<gene>
    <name evidence="2" type="ORF">A4R26_23880</name>
</gene>
<dbReference type="InterPro" id="IPR025667">
    <property type="entry name" value="SprB_repeat"/>
</dbReference>
<feature type="chain" id="PRO_5012980713" description="Ig-like domain-containing protein" evidence="1">
    <location>
        <begin position="23"/>
        <end position="924"/>
    </location>
</feature>